<dbReference type="SUPFAM" id="SSF55874">
    <property type="entry name" value="ATPase domain of HSP90 chaperone/DNA topoisomerase II/histidine kinase"/>
    <property type="match status" value="1"/>
</dbReference>
<dbReference type="InterPro" id="IPR003594">
    <property type="entry name" value="HATPase_dom"/>
</dbReference>
<sequence length="589" mass="67904">MRLSLRLKVSVPVLLLVTPLFLFLYYTNIYSTNIVREKVSESASGTLALHLGGLDELLEQTGIYLLRTANDSMLLELYAESGPDSVNYYLSIRKLMDQWYNDVSYYSVIRSVFVYHQDRDELFLSSREEYYREKEAIREGLSSRLRTSRLPTSQKWEIVTVGGEPVLYKALPDKSGRLLVGVLVGIDSLAQPLLQLDSARSDERVGIVSRDGDLLWGRFSDDELSRIRGHLNDPSDRASASVRLDDDKAYLFVNKPSLFADLNVFILLDERSLLDELPLFQRVIRWIPVAVLATIVILFVLLSRLVFKPIQRLAGGMRTLGRGRLDYRLKEGNSKEFQLITQQFNRMAEQIGSLKIDVYEERMKVQHAELKHLQAQIHPHFFMNSLNIVFHLVDLRKDQLIKKMIGHLVAYFRFLMSTNETWIPLAGEFSHIRNYMEIHRVMYPDRIVFEERLPQQLENAPIPPLLVQPFVENAMKHGFVNNRKPFRIELTASEEAGEDGAVRMVIRIRDSGPGFSGEQLERLNLGAYEREPTDRHLGIWNVRRRLAMFDDERATLSFRNDPEGGGLVELRLPLREEGDHSDVSGLDRR</sequence>
<proteinExistence type="predicted"/>
<evidence type="ECO:0000259" key="8">
    <source>
        <dbReference type="PROSITE" id="PS50885"/>
    </source>
</evidence>
<evidence type="ECO:0000256" key="7">
    <source>
        <dbReference type="SAM" id="Phobius"/>
    </source>
</evidence>
<dbReference type="InterPro" id="IPR010559">
    <property type="entry name" value="Sig_transdc_His_kin_internal"/>
</dbReference>
<dbReference type="InterPro" id="IPR003660">
    <property type="entry name" value="HAMP_dom"/>
</dbReference>
<dbReference type="PROSITE" id="PS50885">
    <property type="entry name" value="HAMP"/>
    <property type="match status" value="1"/>
</dbReference>
<comment type="caution">
    <text evidence="9">The sequence shown here is derived from an EMBL/GenBank/DDBJ whole genome shotgun (WGS) entry which is preliminary data.</text>
</comment>
<keyword evidence="2" id="KW-1003">Cell membrane</keyword>
<feature type="transmembrane region" description="Helical" evidence="7">
    <location>
        <begin position="7"/>
        <end position="26"/>
    </location>
</feature>
<dbReference type="AlphaFoldDB" id="A0A841U0X3"/>
<dbReference type="Pfam" id="PF00672">
    <property type="entry name" value="HAMP"/>
    <property type="match status" value="1"/>
</dbReference>
<dbReference type="GO" id="GO:0000155">
    <property type="term" value="F:phosphorelay sensor kinase activity"/>
    <property type="evidence" value="ECO:0007669"/>
    <property type="project" value="InterPro"/>
</dbReference>
<evidence type="ECO:0000256" key="5">
    <source>
        <dbReference type="ARBA" id="ARBA00022777"/>
    </source>
</evidence>
<dbReference type="Gene3D" id="3.30.565.10">
    <property type="entry name" value="Histidine kinase-like ATPase, C-terminal domain"/>
    <property type="match status" value="1"/>
</dbReference>
<keyword evidence="3" id="KW-0597">Phosphoprotein</keyword>
<organism evidence="9 10">
    <name type="scientific">Cohnella xylanilytica</name>
    <dbReference type="NCBI Taxonomy" id="557555"/>
    <lineage>
        <taxon>Bacteria</taxon>
        <taxon>Bacillati</taxon>
        <taxon>Bacillota</taxon>
        <taxon>Bacilli</taxon>
        <taxon>Bacillales</taxon>
        <taxon>Paenibacillaceae</taxon>
        <taxon>Cohnella</taxon>
    </lineage>
</organism>
<keyword evidence="5 9" id="KW-0418">Kinase</keyword>
<dbReference type="PANTHER" id="PTHR34220">
    <property type="entry name" value="SENSOR HISTIDINE KINASE YPDA"/>
    <property type="match status" value="1"/>
</dbReference>
<keyword evidence="7" id="KW-1133">Transmembrane helix</keyword>
<keyword evidence="10" id="KW-1185">Reference proteome</keyword>
<dbReference type="GO" id="GO:0005886">
    <property type="term" value="C:plasma membrane"/>
    <property type="evidence" value="ECO:0007669"/>
    <property type="project" value="UniProtKB-SubCell"/>
</dbReference>
<keyword evidence="7" id="KW-0812">Transmembrane</keyword>
<evidence type="ECO:0000256" key="1">
    <source>
        <dbReference type="ARBA" id="ARBA00004651"/>
    </source>
</evidence>
<evidence type="ECO:0000256" key="3">
    <source>
        <dbReference type="ARBA" id="ARBA00022553"/>
    </source>
</evidence>
<dbReference type="RefSeq" id="WP_185135746.1">
    <property type="nucleotide sequence ID" value="NZ_BORM01000013.1"/>
</dbReference>
<dbReference type="SMART" id="SM00304">
    <property type="entry name" value="HAMP"/>
    <property type="match status" value="1"/>
</dbReference>
<feature type="domain" description="HAMP" evidence="8">
    <location>
        <begin position="304"/>
        <end position="356"/>
    </location>
</feature>
<evidence type="ECO:0000313" key="10">
    <source>
        <dbReference type="Proteomes" id="UP000553776"/>
    </source>
</evidence>
<comment type="subcellular location">
    <subcellularLocation>
        <location evidence="1">Cell membrane</location>
        <topology evidence="1">Multi-pass membrane protein</topology>
    </subcellularLocation>
</comment>
<feature type="transmembrane region" description="Helical" evidence="7">
    <location>
        <begin position="286"/>
        <end position="307"/>
    </location>
</feature>
<evidence type="ECO:0000313" key="9">
    <source>
        <dbReference type="EMBL" id="MBB6691751.1"/>
    </source>
</evidence>
<dbReference type="Pfam" id="PF02518">
    <property type="entry name" value="HATPase_c"/>
    <property type="match status" value="1"/>
</dbReference>
<dbReference type="Gene3D" id="6.10.340.10">
    <property type="match status" value="1"/>
</dbReference>
<name>A0A841U0X3_9BACL</name>
<dbReference type="CDD" id="cd06225">
    <property type="entry name" value="HAMP"/>
    <property type="match status" value="1"/>
</dbReference>
<dbReference type="SUPFAM" id="SSF158472">
    <property type="entry name" value="HAMP domain-like"/>
    <property type="match status" value="1"/>
</dbReference>
<dbReference type="EMBL" id="JACJVR010000038">
    <property type="protein sequence ID" value="MBB6691751.1"/>
    <property type="molecule type" value="Genomic_DNA"/>
</dbReference>
<gene>
    <name evidence="9" type="ORF">H7B90_10110</name>
</gene>
<dbReference type="InterPro" id="IPR050640">
    <property type="entry name" value="Bact_2-comp_sensor_kinase"/>
</dbReference>
<keyword evidence="4" id="KW-0808">Transferase</keyword>
<evidence type="ECO:0000256" key="2">
    <source>
        <dbReference type="ARBA" id="ARBA00022475"/>
    </source>
</evidence>
<dbReference type="Pfam" id="PF06580">
    <property type="entry name" value="His_kinase"/>
    <property type="match status" value="1"/>
</dbReference>
<keyword evidence="6 7" id="KW-0472">Membrane</keyword>
<protein>
    <submittedName>
        <fullName evidence="9">Histidine kinase</fullName>
    </submittedName>
</protein>
<evidence type="ECO:0000256" key="4">
    <source>
        <dbReference type="ARBA" id="ARBA00022679"/>
    </source>
</evidence>
<dbReference type="InterPro" id="IPR036890">
    <property type="entry name" value="HATPase_C_sf"/>
</dbReference>
<accession>A0A841U0X3</accession>
<dbReference type="Proteomes" id="UP000553776">
    <property type="component" value="Unassembled WGS sequence"/>
</dbReference>
<reference evidence="9 10" key="1">
    <citation type="submission" date="2020-08" db="EMBL/GenBank/DDBJ databases">
        <title>Cohnella phylogeny.</title>
        <authorList>
            <person name="Dunlap C."/>
        </authorList>
    </citation>
    <scope>NUCLEOTIDE SEQUENCE [LARGE SCALE GENOMIC DNA]</scope>
    <source>
        <strain evidence="9 10">DSM 25239</strain>
    </source>
</reference>
<dbReference type="PANTHER" id="PTHR34220:SF7">
    <property type="entry name" value="SENSOR HISTIDINE KINASE YPDA"/>
    <property type="match status" value="1"/>
</dbReference>
<evidence type="ECO:0000256" key="6">
    <source>
        <dbReference type="ARBA" id="ARBA00023136"/>
    </source>
</evidence>